<dbReference type="Gene3D" id="3.40.30.10">
    <property type="entry name" value="Glutaredoxin"/>
    <property type="match status" value="1"/>
</dbReference>
<dbReference type="EMBL" id="FTMD01000002">
    <property type="protein sequence ID" value="SIQ07738.1"/>
    <property type="molecule type" value="Genomic_DNA"/>
</dbReference>
<gene>
    <name evidence="2" type="ORF">SAMN05421829_102196</name>
</gene>
<dbReference type="InterPro" id="IPR013766">
    <property type="entry name" value="Thioredoxin_domain"/>
</dbReference>
<evidence type="ECO:0000313" key="3">
    <source>
        <dbReference type="Proteomes" id="UP000186819"/>
    </source>
</evidence>
<dbReference type="Pfam" id="PF00085">
    <property type="entry name" value="Thioredoxin"/>
    <property type="match status" value="1"/>
</dbReference>
<dbReference type="RefSeq" id="WP_076600711.1">
    <property type="nucleotide sequence ID" value="NZ_FTMD01000002.1"/>
</dbReference>
<name>A0A1N6PTQ7_9RHOO</name>
<keyword evidence="3" id="KW-1185">Reference proteome</keyword>
<organism evidence="2 3">
    <name type="scientific">Aromatoleum tolulyticum</name>
    <dbReference type="NCBI Taxonomy" id="34027"/>
    <lineage>
        <taxon>Bacteria</taxon>
        <taxon>Pseudomonadati</taxon>
        <taxon>Pseudomonadota</taxon>
        <taxon>Betaproteobacteria</taxon>
        <taxon>Rhodocyclales</taxon>
        <taxon>Rhodocyclaceae</taxon>
        <taxon>Aromatoleum</taxon>
    </lineage>
</organism>
<dbReference type="CDD" id="cd02947">
    <property type="entry name" value="TRX_family"/>
    <property type="match status" value="1"/>
</dbReference>
<accession>A0A1N6PTQ7</accession>
<proteinExistence type="predicted"/>
<feature type="domain" description="Thioredoxin" evidence="1">
    <location>
        <begin position="9"/>
        <end position="69"/>
    </location>
</feature>
<dbReference type="AlphaFoldDB" id="A0A1N6PTQ7"/>
<sequence length="132" mass="14833">MNALPLPELLVVCLCAEWCGTCREYRAGFEALAAQWPQAGFHWVDVEDDADVAGDLDIENFPTLLIQRGDVVLFFGTMLPQHVFLQRTLETLTALGDDEARAYAFANDERRAWQQECNLRPALAKHLARKAA</sequence>
<dbReference type="InterPro" id="IPR036249">
    <property type="entry name" value="Thioredoxin-like_sf"/>
</dbReference>
<evidence type="ECO:0000313" key="2">
    <source>
        <dbReference type="EMBL" id="SIQ07738.1"/>
    </source>
</evidence>
<dbReference type="SUPFAM" id="SSF52833">
    <property type="entry name" value="Thioredoxin-like"/>
    <property type="match status" value="1"/>
</dbReference>
<dbReference type="Proteomes" id="UP000186819">
    <property type="component" value="Unassembled WGS sequence"/>
</dbReference>
<dbReference type="STRING" id="34027.SAMN05421829_102196"/>
<evidence type="ECO:0000259" key="1">
    <source>
        <dbReference type="Pfam" id="PF00085"/>
    </source>
</evidence>
<protein>
    <submittedName>
        <fullName evidence="2">Thioredoxin</fullName>
    </submittedName>
</protein>
<reference evidence="3" key="1">
    <citation type="submission" date="2017-01" db="EMBL/GenBank/DDBJ databases">
        <authorList>
            <person name="Varghese N."/>
            <person name="Submissions S."/>
        </authorList>
    </citation>
    <scope>NUCLEOTIDE SEQUENCE [LARGE SCALE GENOMIC DNA]</scope>
    <source>
        <strain evidence="3">ATCC 51758</strain>
    </source>
</reference>
<dbReference type="OrthoDB" id="8521206at2"/>